<evidence type="ECO:0000313" key="3">
    <source>
        <dbReference type="Proteomes" id="UP001396334"/>
    </source>
</evidence>
<dbReference type="Pfam" id="PF00407">
    <property type="entry name" value="Bet_v_1"/>
    <property type="match status" value="1"/>
</dbReference>
<dbReference type="Gene3D" id="3.80.10.10">
    <property type="entry name" value="Ribonuclease Inhibitor"/>
    <property type="match status" value="1"/>
</dbReference>
<accession>A0ABR2PHA6</accession>
<dbReference type="CDD" id="cd22160">
    <property type="entry name" value="F-box_AtFBL13-like"/>
    <property type="match status" value="1"/>
</dbReference>
<evidence type="ECO:0000259" key="1">
    <source>
        <dbReference type="SMART" id="SM01037"/>
    </source>
</evidence>
<keyword evidence="3" id="KW-1185">Reference proteome</keyword>
<protein>
    <recommendedName>
        <fullName evidence="1">Bet v I/Major latex protein domain-containing protein</fullName>
    </recommendedName>
</protein>
<comment type="caution">
    <text evidence="2">The sequence shown here is derived from an EMBL/GenBank/DDBJ whole genome shotgun (WGS) entry which is preliminary data.</text>
</comment>
<dbReference type="Gene3D" id="3.30.530.20">
    <property type="match status" value="1"/>
</dbReference>
<gene>
    <name evidence="2" type="ORF">V6N11_027516</name>
</gene>
<dbReference type="PANTHER" id="PTHR31900:SF27">
    <property type="entry name" value="FBD DOMAIN-CONTAINING PROTEIN"/>
    <property type="match status" value="1"/>
</dbReference>
<dbReference type="EMBL" id="JBBPBN010000060">
    <property type="protein sequence ID" value="KAK8987777.1"/>
    <property type="molecule type" value="Genomic_DNA"/>
</dbReference>
<dbReference type="InterPro" id="IPR050232">
    <property type="entry name" value="FBL13/AtMIF1-like"/>
</dbReference>
<evidence type="ECO:0000313" key="2">
    <source>
        <dbReference type="EMBL" id="KAK8987777.1"/>
    </source>
</evidence>
<dbReference type="InterPro" id="IPR032675">
    <property type="entry name" value="LRR_dom_sf"/>
</dbReference>
<reference evidence="2 3" key="1">
    <citation type="journal article" date="2024" name="G3 (Bethesda)">
        <title>Genome assembly of Hibiscus sabdariffa L. provides insights into metabolisms of medicinal natural products.</title>
        <authorList>
            <person name="Kim T."/>
        </authorList>
    </citation>
    <scope>NUCLEOTIDE SEQUENCE [LARGE SCALE GENOMIC DNA]</scope>
    <source>
        <strain evidence="2">TK-2024</strain>
        <tissue evidence="2">Old leaves</tissue>
    </source>
</reference>
<dbReference type="SMART" id="SM01037">
    <property type="entry name" value="Bet_v_1"/>
    <property type="match status" value="1"/>
</dbReference>
<dbReference type="InterPro" id="IPR023393">
    <property type="entry name" value="START-like_dom_sf"/>
</dbReference>
<dbReference type="SUPFAM" id="SSF55961">
    <property type="entry name" value="Bet v1-like"/>
    <property type="match status" value="1"/>
</dbReference>
<dbReference type="SUPFAM" id="SSF52058">
    <property type="entry name" value="L domain-like"/>
    <property type="match status" value="1"/>
</dbReference>
<sequence length="491" mass="55091">MAKQVKSVGELDRLSGLSDPVLCHILSFLGTKDAVRISILSPRWRHLSASLSVFDIDECIFSVRHENRNNFKNFVDRLLYFPNQSSLKCFKASHFAFDGDYSRLYGWICAALLGGVNEIDISSDESLMLPPFLCTCRSLVTLKLDIYGDINLPSHICLPNLKTLHLSRFDLSDGSDFRLVSSCLVLEDLVLELVELPRNINFNIHSLSLKKLVLDFEGLIQEFRRDFNYVVVINAPNLIYFKYADLLAKGYRLSTMDFLVHAEIGIFRFDKEAAYDGNRELCAIDLLQAVYNVKSLCLTIEQAETIIQMPCEPLLSFHNVVELRIYKKFVDRQGTWVIEFLHCVPNLKTLHLVQVLQGAAERGIKPLPEKLTSIVPDIVKSVDLLDGLWGALGAISSWTYVLDGVTSTITLLISAVNPITKSITYGMIEGDLKSQFSTFTIQMDATQKIVGSTVHLTVSYVKLTEDVSTPQAQFDMGVQVITELGAYLAQA</sequence>
<dbReference type="InterPro" id="IPR055411">
    <property type="entry name" value="LRR_FXL15/At3g58940/PEG3-like"/>
</dbReference>
<proteinExistence type="predicted"/>
<dbReference type="InterPro" id="IPR053781">
    <property type="entry name" value="F-box_AtFBL13-like"/>
</dbReference>
<feature type="domain" description="Bet v I/Major latex protein" evidence="1">
    <location>
        <begin position="346"/>
        <end position="491"/>
    </location>
</feature>
<dbReference type="InterPro" id="IPR001810">
    <property type="entry name" value="F-box_dom"/>
</dbReference>
<dbReference type="InterPro" id="IPR036047">
    <property type="entry name" value="F-box-like_dom_sf"/>
</dbReference>
<dbReference type="PANTHER" id="PTHR31900">
    <property type="entry name" value="F-BOX/RNI SUPERFAMILY PROTEIN-RELATED"/>
    <property type="match status" value="1"/>
</dbReference>
<organism evidence="2 3">
    <name type="scientific">Hibiscus sabdariffa</name>
    <name type="common">roselle</name>
    <dbReference type="NCBI Taxonomy" id="183260"/>
    <lineage>
        <taxon>Eukaryota</taxon>
        <taxon>Viridiplantae</taxon>
        <taxon>Streptophyta</taxon>
        <taxon>Embryophyta</taxon>
        <taxon>Tracheophyta</taxon>
        <taxon>Spermatophyta</taxon>
        <taxon>Magnoliopsida</taxon>
        <taxon>eudicotyledons</taxon>
        <taxon>Gunneridae</taxon>
        <taxon>Pentapetalae</taxon>
        <taxon>rosids</taxon>
        <taxon>malvids</taxon>
        <taxon>Malvales</taxon>
        <taxon>Malvaceae</taxon>
        <taxon>Malvoideae</taxon>
        <taxon>Hibiscus</taxon>
    </lineage>
</organism>
<name>A0ABR2PHA6_9ROSI</name>
<dbReference type="Pfam" id="PF24758">
    <property type="entry name" value="LRR_At5g56370"/>
    <property type="match status" value="1"/>
</dbReference>
<dbReference type="Pfam" id="PF00646">
    <property type="entry name" value="F-box"/>
    <property type="match status" value="1"/>
</dbReference>
<dbReference type="InterPro" id="IPR000916">
    <property type="entry name" value="Bet_v_I/MLP"/>
</dbReference>
<dbReference type="Proteomes" id="UP001396334">
    <property type="component" value="Unassembled WGS sequence"/>
</dbReference>
<dbReference type="SUPFAM" id="SSF81383">
    <property type="entry name" value="F-box domain"/>
    <property type="match status" value="1"/>
</dbReference>